<feature type="transmembrane region" description="Helical" evidence="25">
    <location>
        <begin position="216"/>
        <end position="242"/>
    </location>
</feature>
<keyword evidence="7" id="KW-0458">Lysosome</keyword>
<comment type="subcellular location">
    <subcellularLocation>
        <location evidence="1">Lysosome membrane</location>
        <topology evidence="1">Multi-pass membrane protein</topology>
    </subcellularLocation>
</comment>
<evidence type="ECO:0000256" key="1">
    <source>
        <dbReference type="ARBA" id="ARBA00004155"/>
    </source>
</evidence>
<evidence type="ECO:0000256" key="10">
    <source>
        <dbReference type="ARBA" id="ARBA00044881"/>
    </source>
</evidence>
<evidence type="ECO:0000256" key="18">
    <source>
        <dbReference type="ARBA" id="ARBA00044912"/>
    </source>
</evidence>
<evidence type="ECO:0000256" key="19">
    <source>
        <dbReference type="ARBA" id="ARBA00044919"/>
    </source>
</evidence>
<comment type="catalytic activity">
    <reaction evidence="15">
        <text>L-arginyl-L-alpha-amino acid(out) = L-arginyl-L-alpha-amino acid(in)</text>
        <dbReference type="Rhea" id="RHEA:79371"/>
        <dbReference type="ChEBI" id="CHEBI:84315"/>
    </reaction>
</comment>
<comment type="catalytic activity">
    <reaction evidence="10">
        <text>L-alpha-aminoacyl-L-arginine(out) = L-alpha-aminoacyl-L-arginine(in)</text>
        <dbReference type="Rhea" id="RHEA:79367"/>
        <dbReference type="ChEBI" id="CHEBI:229968"/>
    </reaction>
</comment>
<evidence type="ECO:0000256" key="24">
    <source>
        <dbReference type="ARBA" id="ARBA00046376"/>
    </source>
</evidence>
<evidence type="ECO:0000256" key="23">
    <source>
        <dbReference type="ARBA" id="ARBA00045709"/>
    </source>
</evidence>
<feature type="transmembrane region" description="Helical" evidence="25">
    <location>
        <begin position="172"/>
        <end position="195"/>
    </location>
</feature>
<keyword evidence="6 25" id="KW-0472">Membrane</keyword>
<evidence type="ECO:0000256" key="7">
    <source>
        <dbReference type="ARBA" id="ARBA00023228"/>
    </source>
</evidence>
<keyword evidence="3" id="KW-0813">Transport</keyword>
<dbReference type="InterPro" id="IPR020846">
    <property type="entry name" value="MFS_dom"/>
</dbReference>
<evidence type="ECO:0000256" key="2">
    <source>
        <dbReference type="ARBA" id="ARBA00008335"/>
    </source>
</evidence>
<dbReference type="GO" id="GO:0005765">
    <property type="term" value="C:lysosomal membrane"/>
    <property type="evidence" value="ECO:0007669"/>
    <property type="project" value="UniProtKB-SubCell"/>
</dbReference>
<comment type="catalytic activity">
    <reaction evidence="20">
        <text>L-lysyl-glycine(out) = L-lysyl-glycine(in)</text>
        <dbReference type="Rhea" id="RHEA:79407"/>
        <dbReference type="ChEBI" id="CHEBI:191202"/>
    </reaction>
</comment>
<comment type="catalytic activity">
    <reaction evidence="8">
        <text>L-lysyl-L-alanine(out) = L-lysyl-L-alanine(in)</text>
        <dbReference type="Rhea" id="RHEA:79399"/>
        <dbReference type="ChEBI" id="CHEBI:229954"/>
    </reaction>
</comment>
<comment type="catalytic activity">
    <reaction evidence="19">
        <text>L-alanyl-L-lysine(out) = L-alanyl-L-lysine(in)</text>
        <dbReference type="Rhea" id="RHEA:79415"/>
        <dbReference type="ChEBI" id="CHEBI:192470"/>
    </reaction>
</comment>
<dbReference type="Proteomes" id="UP000254968">
    <property type="component" value="Unassembled WGS sequence"/>
</dbReference>
<feature type="transmembrane region" description="Helical" evidence="25">
    <location>
        <begin position="87"/>
        <end position="110"/>
    </location>
</feature>
<feature type="transmembrane region" description="Helical" evidence="25">
    <location>
        <begin position="12"/>
        <end position="33"/>
    </location>
</feature>
<sequence>MQLQMIKSISRSQALFGSLVCAVGAFFYCYEFVLRIIPGALQSELSAAFGHISATTFGQLSAFYYFAYSPMQMPVGMLMDRYGPRRLLTFACLCCTIGSWMFTDISSMLIAGSGRFLVGFGSSFAFVGVLSLALGWLPRKYFSLVAGLITTLGMLGLVYGEVKITDIATDFGWLHVLRLMTTIGAVLTVIIFFVVRDSPTGHVKHGYALPEFFKKVWHVLSSPQVWLIGLVGACLYTSLSVFGELWGKSYLEQAHHLTKAEAARTVSAMFLGWAVGAPLAGYLSDHSGRRVLPLVIGAIMGLICISLVLYYPGLSYTSLNVLLFLYGVFSSTEIIVFIMAKENSGAQLSGTVFAAVNMIVTLGGVIFQPLVGKLLDTFGDSNIVAGEHIYTVVDYQLALSILPISLLLVTILAFFMKDFRSTIN</sequence>
<evidence type="ECO:0000256" key="4">
    <source>
        <dbReference type="ARBA" id="ARBA00022692"/>
    </source>
</evidence>
<dbReference type="AlphaFoldDB" id="A0A378I4H4"/>
<dbReference type="GO" id="GO:0022857">
    <property type="term" value="F:transmembrane transporter activity"/>
    <property type="evidence" value="ECO:0007669"/>
    <property type="project" value="InterPro"/>
</dbReference>
<evidence type="ECO:0000256" key="13">
    <source>
        <dbReference type="ARBA" id="ARBA00044893"/>
    </source>
</evidence>
<feature type="domain" description="Major facilitator superfamily (MFS) profile" evidence="26">
    <location>
        <begin position="17"/>
        <end position="421"/>
    </location>
</feature>
<dbReference type="OrthoDB" id="5620971at2"/>
<comment type="catalytic activity">
    <reaction evidence="12">
        <text>L-lysyl-L-alpha-amino acid(out) = L-lysyl-L-alpha-amino acid(in)</text>
        <dbReference type="Rhea" id="RHEA:79387"/>
        <dbReference type="ChEBI" id="CHEBI:229965"/>
    </reaction>
</comment>
<comment type="catalytic activity">
    <reaction evidence="9">
        <text>L-histidyl-glycine(out) = L-histidyl-glycine(in)</text>
        <dbReference type="Rhea" id="RHEA:79395"/>
        <dbReference type="ChEBI" id="CHEBI:229957"/>
    </reaction>
</comment>
<evidence type="ECO:0000256" key="22">
    <source>
        <dbReference type="ARBA" id="ARBA00045018"/>
    </source>
</evidence>
<dbReference type="SUPFAM" id="SSF103473">
    <property type="entry name" value="MFS general substrate transporter"/>
    <property type="match status" value="1"/>
</dbReference>
<evidence type="ECO:0000256" key="25">
    <source>
        <dbReference type="SAM" id="Phobius"/>
    </source>
</evidence>
<feature type="transmembrane region" description="Helical" evidence="25">
    <location>
        <begin position="262"/>
        <end position="284"/>
    </location>
</feature>
<dbReference type="InterPro" id="IPR036259">
    <property type="entry name" value="MFS_trans_sf"/>
</dbReference>
<evidence type="ECO:0000259" key="26">
    <source>
        <dbReference type="PROSITE" id="PS50850"/>
    </source>
</evidence>
<feature type="transmembrane region" description="Helical" evidence="25">
    <location>
        <begin position="395"/>
        <end position="415"/>
    </location>
</feature>
<feature type="transmembrane region" description="Helical" evidence="25">
    <location>
        <begin position="45"/>
        <end position="66"/>
    </location>
</feature>
<feature type="transmembrane region" description="Helical" evidence="25">
    <location>
        <begin position="141"/>
        <end position="160"/>
    </location>
</feature>
<accession>A0A378I4H4</accession>
<dbReference type="InterPro" id="IPR011701">
    <property type="entry name" value="MFS"/>
</dbReference>
<evidence type="ECO:0000256" key="14">
    <source>
        <dbReference type="ARBA" id="ARBA00044898"/>
    </source>
</evidence>
<evidence type="ECO:0000256" key="12">
    <source>
        <dbReference type="ARBA" id="ARBA00044891"/>
    </source>
</evidence>
<evidence type="ECO:0000256" key="21">
    <source>
        <dbReference type="ARBA" id="ARBA00044985"/>
    </source>
</evidence>
<gene>
    <name evidence="27" type="primary">araJ</name>
    <name evidence="27" type="ORF">NCTC13315_02463</name>
</gene>
<keyword evidence="28" id="KW-1185">Reference proteome</keyword>
<keyword evidence="4 25" id="KW-0812">Transmembrane</keyword>
<evidence type="ECO:0000256" key="3">
    <source>
        <dbReference type="ARBA" id="ARBA00022448"/>
    </source>
</evidence>
<comment type="function">
    <text evidence="23">Lysosomal dipeptide uniporter that selectively exports lysine, arginine or histidine-containing dipeptides with a net positive charge from the lysosome lumen into the cytosol. Could play a role in a specific type of protein O-glycosylation indirectly regulating macrophages migration and tissue invasion. Also essential for liver homeostasis.</text>
</comment>
<evidence type="ECO:0000256" key="8">
    <source>
        <dbReference type="ARBA" id="ARBA00044876"/>
    </source>
</evidence>
<dbReference type="PANTHER" id="PTHR23512">
    <property type="entry name" value="MAJOR FACILITATOR SUPERFAMILY DOMAIN-CONTAINING PROTEIN 1"/>
    <property type="match status" value="1"/>
</dbReference>
<feature type="transmembrane region" description="Helical" evidence="25">
    <location>
        <begin position="352"/>
        <end position="375"/>
    </location>
</feature>
<evidence type="ECO:0000256" key="9">
    <source>
        <dbReference type="ARBA" id="ARBA00044878"/>
    </source>
</evidence>
<evidence type="ECO:0000256" key="15">
    <source>
        <dbReference type="ARBA" id="ARBA00044899"/>
    </source>
</evidence>
<evidence type="ECO:0000313" key="28">
    <source>
        <dbReference type="Proteomes" id="UP000254968"/>
    </source>
</evidence>
<proteinExistence type="inferred from homology"/>
<comment type="catalytic activity">
    <reaction evidence="11">
        <text>L-alpha-aminoacyl-L-histidine(out) = L-alpha-aminoacyl-L-histidine(in)</text>
        <dbReference type="Rhea" id="RHEA:79375"/>
        <dbReference type="ChEBI" id="CHEBI:229967"/>
    </reaction>
</comment>
<comment type="subunit">
    <text evidence="24">Homodimer. Interacts with lysosomal protein GLMP (via lumenal domain); the interaction starts while both proteins are still in the endoplasmic reticulum and is required for stabilization of MFSD1 in lysosomes but has no direct effect on its targeting to lysosomes or transporter activity.</text>
</comment>
<comment type="catalytic activity">
    <reaction evidence="14">
        <text>L-aspartyl-L-lysine(out) = L-aspartyl-L-lysine(in)</text>
        <dbReference type="Rhea" id="RHEA:79411"/>
        <dbReference type="ChEBI" id="CHEBI:229953"/>
    </reaction>
</comment>
<dbReference type="Pfam" id="PF07690">
    <property type="entry name" value="MFS_1"/>
    <property type="match status" value="1"/>
</dbReference>
<evidence type="ECO:0000313" key="27">
    <source>
        <dbReference type="EMBL" id="STX29903.1"/>
    </source>
</evidence>
<dbReference type="EMBL" id="UGNV01000001">
    <property type="protein sequence ID" value="STX29903.1"/>
    <property type="molecule type" value="Genomic_DNA"/>
</dbReference>
<evidence type="ECO:0000256" key="20">
    <source>
        <dbReference type="ARBA" id="ARBA00044924"/>
    </source>
</evidence>
<comment type="catalytic activity">
    <reaction evidence="17">
        <text>L-arginyl-glycine(out) = L-arginyl-glycine(in)</text>
        <dbReference type="Rhea" id="RHEA:79391"/>
        <dbReference type="ChEBI" id="CHEBI:229955"/>
    </reaction>
</comment>
<protein>
    <recommendedName>
        <fullName evidence="21">Lysosomal dipeptide transporter MFSD1</fullName>
    </recommendedName>
    <alternativeName>
        <fullName evidence="22">Major facilitator superfamily domain-containing protein 1</fullName>
    </alternativeName>
</protein>
<evidence type="ECO:0000256" key="17">
    <source>
        <dbReference type="ARBA" id="ARBA00044903"/>
    </source>
</evidence>
<evidence type="ECO:0000256" key="5">
    <source>
        <dbReference type="ARBA" id="ARBA00022989"/>
    </source>
</evidence>
<keyword evidence="5 25" id="KW-1133">Transmembrane helix</keyword>
<comment type="catalytic activity">
    <reaction evidence="13">
        <text>L-alpha-aminoacyl-L-lysine(out) = L-alpha-aminoacyl-L-lysine(in)</text>
        <dbReference type="Rhea" id="RHEA:79383"/>
        <dbReference type="ChEBI" id="CHEBI:229966"/>
    </reaction>
</comment>
<dbReference type="Gene3D" id="1.20.1250.20">
    <property type="entry name" value="MFS general substrate transporter like domains"/>
    <property type="match status" value="2"/>
</dbReference>
<dbReference type="InterPro" id="IPR052187">
    <property type="entry name" value="MFSD1"/>
</dbReference>
<evidence type="ECO:0000256" key="11">
    <source>
        <dbReference type="ARBA" id="ARBA00044884"/>
    </source>
</evidence>
<reference evidence="27 28" key="1">
    <citation type="submission" date="2018-06" db="EMBL/GenBank/DDBJ databases">
        <authorList>
            <consortium name="Pathogen Informatics"/>
            <person name="Doyle S."/>
        </authorList>
    </citation>
    <scope>NUCLEOTIDE SEQUENCE [LARGE SCALE GENOMIC DNA]</scope>
    <source>
        <strain evidence="27 28">NCTC13315</strain>
    </source>
</reference>
<evidence type="ECO:0000256" key="16">
    <source>
        <dbReference type="ARBA" id="ARBA00044900"/>
    </source>
</evidence>
<feature type="transmembrane region" description="Helical" evidence="25">
    <location>
        <begin position="323"/>
        <end position="340"/>
    </location>
</feature>
<name>A0A378I4H4_9GAMM</name>
<comment type="similarity">
    <text evidence="2">Belongs to the major facilitator superfamily.</text>
</comment>
<feature type="transmembrane region" description="Helical" evidence="25">
    <location>
        <begin position="116"/>
        <end position="134"/>
    </location>
</feature>
<comment type="catalytic activity">
    <reaction evidence="18">
        <text>L-histidyl-L-alpha-amino acid(out) = L-histidyl-L-alpha-amino acid(in)</text>
        <dbReference type="Rhea" id="RHEA:79379"/>
        <dbReference type="ChEBI" id="CHEBI:229964"/>
    </reaction>
</comment>
<organism evidence="27 28">
    <name type="scientific">Legionella beliardensis</name>
    <dbReference type="NCBI Taxonomy" id="91822"/>
    <lineage>
        <taxon>Bacteria</taxon>
        <taxon>Pseudomonadati</taxon>
        <taxon>Pseudomonadota</taxon>
        <taxon>Gammaproteobacteria</taxon>
        <taxon>Legionellales</taxon>
        <taxon>Legionellaceae</taxon>
        <taxon>Legionella</taxon>
    </lineage>
</organism>
<evidence type="ECO:0000256" key="6">
    <source>
        <dbReference type="ARBA" id="ARBA00023136"/>
    </source>
</evidence>
<dbReference type="PANTHER" id="PTHR23512:SF3">
    <property type="entry name" value="MAJOR FACILITATOR SUPERFAMILY DOMAIN-CONTAINING PROTEIN 1"/>
    <property type="match status" value="1"/>
</dbReference>
<dbReference type="PROSITE" id="PS50850">
    <property type="entry name" value="MFS"/>
    <property type="match status" value="1"/>
</dbReference>
<comment type="catalytic activity">
    <reaction evidence="16">
        <text>L-lysyl-L-lysine(out) = L-lysyl-L-lysine(in)</text>
        <dbReference type="Rhea" id="RHEA:79403"/>
        <dbReference type="ChEBI" id="CHEBI:229956"/>
    </reaction>
</comment>
<feature type="transmembrane region" description="Helical" evidence="25">
    <location>
        <begin position="291"/>
        <end position="311"/>
    </location>
</feature>